<gene>
    <name evidence="2" type="ORF">MM213_14465</name>
</gene>
<evidence type="ECO:0000256" key="1">
    <source>
        <dbReference type="SAM" id="Phobius"/>
    </source>
</evidence>
<evidence type="ECO:0000313" key="3">
    <source>
        <dbReference type="Proteomes" id="UP001165430"/>
    </source>
</evidence>
<accession>A0ABS9VFH2</accession>
<keyword evidence="3" id="KW-1185">Reference proteome</keyword>
<comment type="caution">
    <text evidence="2">The sequence shown here is derived from an EMBL/GenBank/DDBJ whole genome shotgun (WGS) entry which is preliminary data.</text>
</comment>
<keyword evidence="1" id="KW-0812">Transmembrane</keyword>
<protein>
    <submittedName>
        <fullName evidence="2">Uncharacterized protein</fullName>
    </submittedName>
</protein>
<organism evidence="2 3">
    <name type="scientific">Belliella alkalica</name>
    <dbReference type="NCBI Taxonomy" id="1730871"/>
    <lineage>
        <taxon>Bacteria</taxon>
        <taxon>Pseudomonadati</taxon>
        <taxon>Bacteroidota</taxon>
        <taxon>Cytophagia</taxon>
        <taxon>Cytophagales</taxon>
        <taxon>Cyclobacteriaceae</taxon>
        <taxon>Belliella</taxon>
    </lineage>
</organism>
<dbReference type="RefSeq" id="WP_241413360.1">
    <property type="nucleotide sequence ID" value="NZ_JAKZGO010000012.1"/>
</dbReference>
<evidence type="ECO:0000313" key="2">
    <source>
        <dbReference type="EMBL" id="MCH7414700.1"/>
    </source>
</evidence>
<reference evidence="2" key="1">
    <citation type="submission" date="2022-03" db="EMBL/GenBank/DDBJ databases">
        <title>De novo assembled genomes of Belliella spp. (Cyclobacteriaceae) strains.</title>
        <authorList>
            <person name="Szabo A."/>
            <person name="Korponai K."/>
            <person name="Felfoldi T."/>
        </authorList>
    </citation>
    <scope>NUCLEOTIDE SEQUENCE</scope>
    <source>
        <strain evidence="2">DSM 111903</strain>
    </source>
</reference>
<keyword evidence="1" id="KW-1133">Transmembrane helix</keyword>
<dbReference type="EMBL" id="JAKZGO010000012">
    <property type="protein sequence ID" value="MCH7414700.1"/>
    <property type="molecule type" value="Genomic_DNA"/>
</dbReference>
<sequence length="122" mass="13979">MLIHQKTGIRIFIQSVAIFMATFFLLLAVSDGFEKVEESVYVGEFVSELEYDFVDFPTSIIRTQSSSQLSKVQRLVIIKVFDYLVPRIESKSEIIKVSFLTFTGIIEYFFHVLRISIASNAP</sequence>
<feature type="transmembrane region" description="Helical" evidence="1">
    <location>
        <begin position="12"/>
        <end position="30"/>
    </location>
</feature>
<proteinExistence type="predicted"/>
<name>A0ABS9VFH2_9BACT</name>
<dbReference type="Proteomes" id="UP001165430">
    <property type="component" value="Unassembled WGS sequence"/>
</dbReference>
<keyword evidence="1" id="KW-0472">Membrane</keyword>